<reference evidence="3 4" key="1">
    <citation type="submission" date="2018-10" db="EMBL/GenBank/DDBJ databases">
        <title>An updated phylogeny of the Alphaproteobacteria reveals that the parasitic Rickettsiales and Holosporales have independent origins.</title>
        <authorList>
            <person name="Munoz-Gomez S.A."/>
            <person name="Hess S."/>
            <person name="Burger G."/>
            <person name="Lang B.F."/>
            <person name="Susko E."/>
            <person name="Slamovits C.H."/>
            <person name="Roger A.J."/>
        </authorList>
    </citation>
    <scope>NUCLEOTIDE SEQUENCE [LARGE SCALE GENOMIC DNA]</scope>
    <source>
        <strain evidence="3">HOLO01</strain>
    </source>
</reference>
<dbReference type="RefSeq" id="WP_130154653.1">
    <property type="nucleotide sequence ID" value="NZ_SCFB01000026.1"/>
</dbReference>
<organism evidence="3 4">
    <name type="scientific">Candidatus Finniella inopinata</name>
    <dbReference type="NCBI Taxonomy" id="1696036"/>
    <lineage>
        <taxon>Bacteria</taxon>
        <taxon>Pseudomonadati</taxon>
        <taxon>Pseudomonadota</taxon>
        <taxon>Alphaproteobacteria</taxon>
        <taxon>Holosporales</taxon>
        <taxon>Candidatus Paracaedibacteraceae</taxon>
        <taxon>Candidatus Finniella</taxon>
    </lineage>
</organism>
<dbReference type="AlphaFoldDB" id="A0A4Q7DGX2"/>
<dbReference type="OrthoDB" id="165038at2"/>
<dbReference type="EMBL" id="SCFB01000026">
    <property type="protein sequence ID" value="RZI45124.1"/>
    <property type="molecule type" value="Genomic_DNA"/>
</dbReference>
<evidence type="ECO:0000256" key="1">
    <source>
        <dbReference type="ARBA" id="ARBA00009981"/>
    </source>
</evidence>
<comment type="similarity">
    <text evidence="1 2">Belongs to the phD/YefM antitoxin family.</text>
</comment>
<keyword evidence="4" id="KW-1185">Reference proteome</keyword>
<dbReference type="Gene3D" id="3.40.1620.10">
    <property type="entry name" value="YefM-like domain"/>
    <property type="match status" value="1"/>
</dbReference>
<evidence type="ECO:0000256" key="2">
    <source>
        <dbReference type="RuleBase" id="RU362080"/>
    </source>
</evidence>
<proteinExistence type="inferred from homology"/>
<name>A0A4Q7DGX2_9PROT</name>
<dbReference type="InterPro" id="IPR036165">
    <property type="entry name" value="YefM-like_sf"/>
</dbReference>
<dbReference type="NCBIfam" id="TIGR01552">
    <property type="entry name" value="phd_fam"/>
    <property type="match status" value="1"/>
</dbReference>
<sequence>MHISATHLNKKPGAVLDAAMKGPVVIEKAGRSFAVMVSYERYVELEDAYWGNLAESAEKTAQWMSPDESLKFLTDE</sequence>
<protein>
    <recommendedName>
        <fullName evidence="2">Antitoxin</fullName>
    </recommendedName>
</protein>
<evidence type="ECO:0000313" key="4">
    <source>
        <dbReference type="Proteomes" id="UP000293550"/>
    </source>
</evidence>
<gene>
    <name evidence="3" type="ORF">EQU50_08290</name>
</gene>
<accession>A0A4Q7DGX2</accession>
<comment type="function">
    <text evidence="2">Antitoxin component of a type II toxin-antitoxin (TA) system.</text>
</comment>
<dbReference type="SUPFAM" id="SSF143120">
    <property type="entry name" value="YefM-like"/>
    <property type="match status" value="1"/>
</dbReference>
<comment type="caution">
    <text evidence="3">The sequence shown here is derived from an EMBL/GenBank/DDBJ whole genome shotgun (WGS) entry which is preliminary data.</text>
</comment>
<dbReference type="InterPro" id="IPR006442">
    <property type="entry name" value="Antitoxin_Phd/YefM"/>
</dbReference>
<dbReference type="Pfam" id="PF02604">
    <property type="entry name" value="PhdYeFM_antitox"/>
    <property type="match status" value="1"/>
</dbReference>
<evidence type="ECO:0000313" key="3">
    <source>
        <dbReference type="EMBL" id="RZI45124.1"/>
    </source>
</evidence>
<dbReference type="Proteomes" id="UP000293550">
    <property type="component" value="Unassembled WGS sequence"/>
</dbReference>